<organism evidence="17 18">
    <name type="scientific">Prorocentrum cordatum</name>
    <dbReference type="NCBI Taxonomy" id="2364126"/>
    <lineage>
        <taxon>Eukaryota</taxon>
        <taxon>Sar</taxon>
        <taxon>Alveolata</taxon>
        <taxon>Dinophyceae</taxon>
        <taxon>Prorocentrales</taxon>
        <taxon>Prorocentraceae</taxon>
        <taxon>Prorocentrum</taxon>
    </lineage>
</organism>
<dbReference type="EMBL" id="CAUYUJ010016549">
    <property type="protein sequence ID" value="CAK0866564.1"/>
    <property type="molecule type" value="Genomic_DNA"/>
</dbReference>
<feature type="compositionally biased region" description="Basic and acidic residues" evidence="14">
    <location>
        <begin position="203"/>
        <end position="212"/>
    </location>
</feature>
<feature type="region of interest" description="Disordered" evidence="14">
    <location>
        <begin position="156"/>
        <end position="214"/>
    </location>
</feature>
<sequence length="726" mass="82160">MDTGRRRAVIARRATVLCPAAPLSPRSWRGCRPRCARLRRGTWRRRRRSSTPGDVACRRRRQAPPTRRRAQTAKTTIIGERRMTSKIGGPHEFLGSALDSPLARGARQGRRRRRCQGAPAPIREIRTDLRVFMVVSIFVSLSHGSYSMFASRSVSANKHPSQSPRSLSHQWQSSAPGPDEAAPALTLGSRQFSESLQSPPRRFSSERRRSIDESSMMSLDANSVHLTAFSGLRSHDGSTAGSQGPQQQDPGLVSMVTEGSNALSRKYERLRIWLSKLKEPERDGPFAKFIEGSVFQTVLILIIVANGVFISHQTNYAVEHIDASDEVSSDMMIAELCFVSFFSAELAMKLCVHGWFFFIREDWGWNVFDACVVAASIIDVVFTYLEAADGMNVTLLRICRLFKLSKVFRMFRAFRFVGELRLLLKCVMGCFASLFWSVIMLIFFKFLFGLYFVQAVTSYMQESEDIDDDTIQSCVFQFGSVQTAMITLLKATTGGQDWDEAYEILQKANLFAAALFLFYIVFFMVAVWNIVTSVFVEKIMVMAAPNIEQEAFKRRKEAEADTLMLLELARNFDDNDSGTISWEEFVKLMQDEKFSSYFTVRGIDIKDGLTFYKMLSTISGTDEVPLELFVSGCLRCKGTASSVDLYTLEYEFKVMHSSQKQFQTLLLQQLNEILESYPTKTQQLDFFPGCRDLSALPQDDIQSPTTMLTDPSKPTFPNESDDTHYI</sequence>
<feature type="region of interest" description="Disordered" evidence="14">
    <location>
        <begin position="86"/>
        <end position="119"/>
    </location>
</feature>
<evidence type="ECO:0000256" key="15">
    <source>
        <dbReference type="SAM" id="Phobius"/>
    </source>
</evidence>
<dbReference type="InterPro" id="IPR002048">
    <property type="entry name" value="EF_hand_dom"/>
</dbReference>
<feature type="transmembrane region" description="Helical" evidence="15">
    <location>
        <begin position="422"/>
        <end position="453"/>
    </location>
</feature>
<proteinExistence type="predicted"/>
<keyword evidence="4" id="KW-0109">Calcium transport</keyword>
<protein>
    <recommendedName>
        <fullName evidence="16">EF-hand domain-containing protein</fullName>
    </recommendedName>
</protein>
<evidence type="ECO:0000256" key="10">
    <source>
        <dbReference type="ARBA" id="ARBA00023065"/>
    </source>
</evidence>
<evidence type="ECO:0000256" key="11">
    <source>
        <dbReference type="ARBA" id="ARBA00023136"/>
    </source>
</evidence>
<feature type="compositionally biased region" description="Polar residues" evidence="14">
    <location>
        <begin position="237"/>
        <end position="249"/>
    </location>
</feature>
<evidence type="ECO:0000256" key="2">
    <source>
        <dbReference type="ARBA" id="ARBA00022448"/>
    </source>
</evidence>
<evidence type="ECO:0000256" key="7">
    <source>
        <dbReference type="ARBA" id="ARBA00022837"/>
    </source>
</evidence>
<dbReference type="SUPFAM" id="SSF81324">
    <property type="entry name" value="Voltage-gated potassium channels"/>
    <property type="match status" value="1"/>
</dbReference>
<dbReference type="InterPro" id="IPR005821">
    <property type="entry name" value="Ion_trans_dom"/>
</dbReference>
<dbReference type="Gene3D" id="1.20.120.350">
    <property type="entry name" value="Voltage-gated potassium channels. Chain C"/>
    <property type="match status" value="1"/>
</dbReference>
<evidence type="ECO:0000256" key="5">
    <source>
        <dbReference type="ARBA" id="ARBA00022673"/>
    </source>
</evidence>
<reference evidence="17" key="1">
    <citation type="submission" date="2023-10" db="EMBL/GenBank/DDBJ databases">
        <authorList>
            <person name="Chen Y."/>
            <person name="Shah S."/>
            <person name="Dougan E. K."/>
            <person name="Thang M."/>
            <person name="Chan C."/>
        </authorList>
    </citation>
    <scope>NUCLEOTIDE SEQUENCE [LARGE SCALE GENOMIC DNA]</scope>
</reference>
<evidence type="ECO:0000256" key="13">
    <source>
        <dbReference type="ARBA" id="ARBA00023303"/>
    </source>
</evidence>
<dbReference type="Proteomes" id="UP001189429">
    <property type="component" value="Unassembled WGS sequence"/>
</dbReference>
<keyword evidence="2" id="KW-0813">Transport</keyword>
<dbReference type="PROSITE" id="PS50222">
    <property type="entry name" value="EF_HAND_2"/>
    <property type="match status" value="1"/>
</dbReference>
<evidence type="ECO:0000256" key="6">
    <source>
        <dbReference type="ARBA" id="ARBA00022692"/>
    </source>
</evidence>
<feature type="region of interest" description="Disordered" evidence="14">
    <location>
        <begin position="701"/>
        <end position="726"/>
    </location>
</feature>
<evidence type="ECO:0000313" key="18">
    <source>
        <dbReference type="Proteomes" id="UP001189429"/>
    </source>
</evidence>
<keyword evidence="18" id="KW-1185">Reference proteome</keyword>
<comment type="caution">
    <text evidence="17">The sequence shown here is derived from an EMBL/GenBank/DDBJ whole genome shotgun (WGS) entry which is preliminary data.</text>
</comment>
<gene>
    <name evidence="17" type="ORF">PCOR1329_LOCUS53718</name>
</gene>
<dbReference type="PANTHER" id="PTHR45628">
    <property type="entry name" value="VOLTAGE-DEPENDENT CALCIUM CHANNEL TYPE A SUBUNIT ALPHA-1"/>
    <property type="match status" value="1"/>
</dbReference>
<evidence type="ECO:0000256" key="12">
    <source>
        <dbReference type="ARBA" id="ARBA00023180"/>
    </source>
</evidence>
<name>A0ABN9V1F6_9DINO</name>
<evidence type="ECO:0000256" key="4">
    <source>
        <dbReference type="ARBA" id="ARBA00022568"/>
    </source>
</evidence>
<feature type="compositionally biased region" description="Polar residues" evidence="14">
    <location>
        <begin position="188"/>
        <end position="197"/>
    </location>
</feature>
<dbReference type="PROSITE" id="PS00018">
    <property type="entry name" value="EF_HAND_1"/>
    <property type="match status" value="1"/>
</dbReference>
<keyword evidence="9 15" id="KW-1133">Transmembrane helix</keyword>
<keyword evidence="12" id="KW-0325">Glycoprotein</keyword>
<feature type="region of interest" description="Disordered" evidence="14">
    <location>
        <begin position="232"/>
        <end position="253"/>
    </location>
</feature>
<keyword evidence="6 15" id="KW-0812">Transmembrane</keyword>
<accession>A0ABN9V1F6</accession>
<keyword evidence="10" id="KW-0406">Ion transport</keyword>
<dbReference type="InterPro" id="IPR027359">
    <property type="entry name" value="Volt_channel_dom_sf"/>
</dbReference>
<comment type="subcellular location">
    <subcellularLocation>
        <location evidence="1">Membrane</location>
        <topology evidence="1">Multi-pass membrane protein</topology>
    </subcellularLocation>
</comment>
<dbReference type="InterPro" id="IPR050599">
    <property type="entry name" value="VDCC_alpha-1_subunit"/>
</dbReference>
<evidence type="ECO:0000256" key="3">
    <source>
        <dbReference type="ARBA" id="ARBA00022553"/>
    </source>
</evidence>
<feature type="transmembrane region" description="Helical" evidence="15">
    <location>
        <begin position="510"/>
        <end position="531"/>
    </location>
</feature>
<keyword evidence="3" id="KW-0597">Phosphoprotein</keyword>
<feature type="region of interest" description="Disordered" evidence="14">
    <location>
        <begin position="42"/>
        <end position="73"/>
    </location>
</feature>
<evidence type="ECO:0000313" key="17">
    <source>
        <dbReference type="EMBL" id="CAK0866564.1"/>
    </source>
</evidence>
<evidence type="ECO:0000256" key="8">
    <source>
        <dbReference type="ARBA" id="ARBA00022882"/>
    </source>
</evidence>
<dbReference type="Gene3D" id="1.10.287.70">
    <property type="match status" value="1"/>
</dbReference>
<keyword evidence="13" id="KW-0407">Ion channel</keyword>
<dbReference type="InterPro" id="IPR018247">
    <property type="entry name" value="EF_Hand_1_Ca_BS"/>
</dbReference>
<evidence type="ECO:0000256" key="14">
    <source>
        <dbReference type="SAM" id="MobiDB-lite"/>
    </source>
</evidence>
<keyword evidence="11 15" id="KW-0472">Membrane</keyword>
<dbReference type="PANTHER" id="PTHR45628:SF7">
    <property type="entry name" value="VOLTAGE-DEPENDENT CALCIUM CHANNEL TYPE A SUBUNIT ALPHA-1"/>
    <property type="match status" value="1"/>
</dbReference>
<evidence type="ECO:0000259" key="16">
    <source>
        <dbReference type="PROSITE" id="PS50222"/>
    </source>
</evidence>
<keyword evidence="5" id="KW-0107">Calcium channel</keyword>
<feature type="compositionally biased region" description="Polar residues" evidence="14">
    <location>
        <begin position="156"/>
        <end position="175"/>
    </location>
</feature>
<evidence type="ECO:0000256" key="1">
    <source>
        <dbReference type="ARBA" id="ARBA00004141"/>
    </source>
</evidence>
<evidence type="ECO:0000256" key="9">
    <source>
        <dbReference type="ARBA" id="ARBA00022989"/>
    </source>
</evidence>
<dbReference type="Pfam" id="PF00520">
    <property type="entry name" value="Ion_trans"/>
    <property type="match status" value="1"/>
</dbReference>
<keyword evidence="8" id="KW-0851">Voltage-gated channel</keyword>
<feature type="compositionally biased region" description="Basic residues" evidence="14">
    <location>
        <begin position="58"/>
        <end position="71"/>
    </location>
</feature>
<feature type="domain" description="EF-hand" evidence="16">
    <location>
        <begin position="560"/>
        <end position="595"/>
    </location>
</feature>
<keyword evidence="7" id="KW-0106">Calcium</keyword>